<accession>A0AAP0N5W1</accession>
<dbReference type="Proteomes" id="UP001415857">
    <property type="component" value="Unassembled WGS sequence"/>
</dbReference>
<dbReference type="InterPro" id="IPR019801">
    <property type="entry name" value="Glyco_hydro_35_CS"/>
</dbReference>
<dbReference type="Pfam" id="PF17834">
    <property type="entry name" value="GHD"/>
    <property type="match status" value="1"/>
</dbReference>
<feature type="domain" description="Beta-galactosidase beta-sandwich" evidence="7">
    <location>
        <begin position="388"/>
        <end position="433"/>
    </location>
</feature>
<dbReference type="GO" id="GO:0005975">
    <property type="term" value="P:carbohydrate metabolic process"/>
    <property type="evidence" value="ECO:0007669"/>
    <property type="project" value="InterPro"/>
</dbReference>
<evidence type="ECO:0000313" key="8">
    <source>
        <dbReference type="EMBL" id="KAK9266227.1"/>
    </source>
</evidence>
<dbReference type="EMBL" id="JBBPBK010000203">
    <property type="protein sequence ID" value="KAK9266227.1"/>
    <property type="molecule type" value="Genomic_DNA"/>
</dbReference>
<keyword evidence="4" id="KW-0378">Hydrolase</keyword>
<evidence type="ECO:0000259" key="7">
    <source>
        <dbReference type="Pfam" id="PF17834"/>
    </source>
</evidence>
<organism evidence="8 9">
    <name type="scientific">Liquidambar formosana</name>
    <name type="common">Formosan gum</name>
    <dbReference type="NCBI Taxonomy" id="63359"/>
    <lineage>
        <taxon>Eukaryota</taxon>
        <taxon>Viridiplantae</taxon>
        <taxon>Streptophyta</taxon>
        <taxon>Embryophyta</taxon>
        <taxon>Tracheophyta</taxon>
        <taxon>Spermatophyta</taxon>
        <taxon>Magnoliopsida</taxon>
        <taxon>eudicotyledons</taxon>
        <taxon>Gunneridae</taxon>
        <taxon>Pentapetalae</taxon>
        <taxon>Saxifragales</taxon>
        <taxon>Altingiaceae</taxon>
        <taxon>Liquidambar</taxon>
    </lineage>
</organism>
<dbReference type="InterPro" id="IPR041392">
    <property type="entry name" value="GHD"/>
</dbReference>
<comment type="catalytic activity">
    <reaction evidence="1">
        <text>Hydrolysis of terminal non-reducing beta-D-galactose residues in beta-D-galactosides.</text>
        <dbReference type="EC" id="3.2.1.23"/>
    </reaction>
</comment>
<evidence type="ECO:0000256" key="2">
    <source>
        <dbReference type="ARBA" id="ARBA00009809"/>
    </source>
</evidence>
<evidence type="ECO:0000256" key="1">
    <source>
        <dbReference type="ARBA" id="ARBA00001412"/>
    </source>
</evidence>
<dbReference type="InterPro" id="IPR001944">
    <property type="entry name" value="Glycoside_Hdrlase_35"/>
</dbReference>
<dbReference type="AlphaFoldDB" id="A0AAP0N5W1"/>
<dbReference type="SUPFAM" id="SSF51445">
    <property type="entry name" value="(Trans)glycosidases"/>
    <property type="match status" value="1"/>
</dbReference>
<gene>
    <name evidence="8" type="ORF">L1049_012431</name>
</gene>
<dbReference type="Pfam" id="PF01301">
    <property type="entry name" value="Glyco_hydro_35"/>
    <property type="match status" value="1"/>
</dbReference>
<evidence type="ECO:0000256" key="3">
    <source>
        <dbReference type="ARBA" id="ARBA00012756"/>
    </source>
</evidence>
<dbReference type="PROSITE" id="PS01182">
    <property type="entry name" value="GLYCOSYL_HYDROL_F35"/>
    <property type="match status" value="1"/>
</dbReference>
<sequence length="433" mass="49294">MARLETALHRSPPPHPLAPTLEIYIGVCIFFENARLSIQQSCTNIVGLVKLQRAEGNQFEVLEMVWWLLCWALLLVLTTKIRRGEVTYDGWSIIIDGQRKILFSGSPSHYPRSTPQYDFSGGYDLVNFIKEIEAQELYACLRIGPFIESEWTHGWLPFWLHDVRRIIYRSDNEPFKFYMQNFTTKIVNLMKSEGLYASQGGPIILSQIENEYHNIEAAFHEKGPPYVCWVAKMTVELQTGVPWVMCKQSDAPDPVINTCNGMKCEKLLWDPTPRISHQSGQRIGHLCMLSPNLYTYIRMVVVDMVSLVKPQWRECRWWQQSGICCGSCATRGPNLSRGMVVPLDGDKGGLIRQPKWGHLKDLHAAVKSCSTPLLQGVQTNFSLGQLQEAYVFQEDTGGCVAFLLNNDERNNATVQFNNISVELLPKSMSIMKD</sequence>
<reference evidence="8 9" key="1">
    <citation type="journal article" date="2024" name="Plant J.">
        <title>Genome sequences and population genomics reveal climatic adaptation and genomic divergence between two closely related sweetgum species.</title>
        <authorList>
            <person name="Xu W.Q."/>
            <person name="Ren C.Q."/>
            <person name="Zhang X.Y."/>
            <person name="Comes H.P."/>
            <person name="Liu X.H."/>
            <person name="Li Y.G."/>
            <person name="Kettle C.J."/>
            <person name="Jalonen R."/>
            <person name="Gaisberger H."/>
            <person name="Ma Y.Z."/>
            <person name="Qiu Y.X."/>
        </authorList>
    </citation>
    <scope>NUCLEOTIDE SEQUENCE [LARGE SCALE GENOMIC DNA]</scope>
    <source>
        <strain evidence="8">Hangzhou</strain>
    </source>
</reference>
<evidence type="ECO:0000256" key="5">
    <source>
        <dbReference type="ARBA" id="ARBA00023295"/>
    </source>
</evidence>
<name>A0AAP0N5W1_LIQFO</name>
<proteinExistence type="inferred from homology"/>
<evidence type="ECO:0000313" key="9">
    <source>
        <dbReference type="Proteomes" id="UP001415857"/>
    </source>
</evidence>
<protein>
    <recommendedName>
        <fullName evidence="3">beta-galactosidase</fullName>
        <ecNumber evidence="3">3.2.1.23</ecNumber>
    </recommendedName>
</protein>
<dbReference type="InterPro" id="IPR031330">
    <property type="entry name" value="Gly_Hdrlase_35_cat"/>
</dbReference>
<keyword evidence="5" id="KW-0326">Glycosidase</keyword>
<comment type="caution">
    <text evidence="8">The sequence shown here is derived from an EMBL/GenBank/DDBJ whole genome shotgun (WGS) entry which is preliminary data.</text>
</comment>
<dbReference type="Gene3D" id="3.20.20.80">
    <property type="entry name" value="Glycosidases"/>
    <property type="match status" value="1"/>
</dbReference>
<evidence type="ECO:0000259" key="6">
    <source>
        <dbReference type="Pfam" id="PF01301"/>
    </source>
</evidence>
<dbReference type="InterPro" id="IPR017853">
    <property type="entry name" value="GH"/>
</dbReference>
<dbReference type="GO" id="GO:0004565">
    <property type="term" value="F:beta-galactosidase activity"/>
    <property type="evidence" value="ECO:0007669"/>
    <property type="project" value="UniProtKB-EC"/>
</dbReference>
<dbReference type="PANTHER" id="PTHR23421">
    <property type="entry name" value="BETA-GALACTOSIDASE RELATED"/>
    <property type="match status" value="1"/>
</dbReference>
<feature type="domain" description="Glycoside hydrolase 35 catalytic" evidence="6">
    <location>
        <begin position="116"/>
        <end position="268"/>
    </location>
</feature>
<keyword evidence="9" id="KW-1185">Reference proteome</keyword>
<comment type="similarity">
    <text evidence="2">Belongs to the glycosyl hydrolase 35 family.</text>
</comment>
<evidence type="ECO:0000256" key="4">
    <source>
        <dbReference type="ARBA" id="ARBA00022801"/>
    </source>
</evidence>
<dbReference type="EC" id="3.2.1.23" evidence="3"/>